<dbReference type="SUPFAM" id="SSF52113">
    <property type="entry name" value="BRCT domain"/>
    <property type="match status" value="1"/>
</dbReference>
<dbReference type="PANTHER" id="PTHR14625:SF3">
    <property type="entry name" value="MICROCEPHALIN"/>
    <property type="match status" value="1"/>
</dbReference>
<feature type="compositionally biased region" description="Polar residues" evidence="1">
    <location>
        <begin position="1012"/>
        <end position="1027"/>
    </location>
</feature>
<feature type="compositionally biased region" description="Acidic residues" evidence="1">
    <location>
        <begin position="57"/>
        <end position="68"/>
    </location>
</feature>
<feature type="compositionally biased region" description="Low complexity" evidence="1">
    <location>
        <begin position="158"/>
        <end position="169"/>
    </location>
</feature>
<feature type="region of interest" description="Disordered" evidence="1">
    <location>
        <begin position="1007"/>
        <end position="1073"/>
    </location>
</feature>
<feature type="compositionally biased region" description="Polar residues" evidence="1">
    <location>
        <begin position="848"/>
        <end position="860"/>
    </location>
</feature>
<feature type="region of interest" description="Disordered" evidence="1">
    <location>
        <begin position="732"/>
        <end position="751"/>
    </location>
</feature>
<feature type="compositionally biased region" description="Low complexity" evidence="1">
    <location>
        <begin position="195"/>
        <end position="205"/>
    </location>
</feature>
<dbReference type="EMBL" id="JAULSW010000001">
    <property type="protein sequence ID" value="KAK3393714.1"/>
    <property type="molecule type" value="Genomic_DNA"/>
</dbReference>
<feature type="compositionally biased region" description="Acidic residues" evidence="1">
    <location>
        <begin position="436"/>
        <end position="449"/>
    </location>
</feature>
<feature type="compositionally biased region" description="Acidic residues" evidence="1">
    <location>
        <begin position="562"/>
        <end position="571"/>
    </location>
</feature>
<feature type="compositionally biased region" description="Polar residues" evidence="1">
    <location>
        <begin position="359"/>
        <end position="371"/>
    </location>
</feature>
<evidence type="ECO:0000259" key="2">
    <source>
        <dbReference type="PROSITE" id="PS50172"/>
    </source>
</evidence>
<feature type="region of interest" description="Disordered" evidence="1">
    <location>
        <begin position="772"/>
        <end position="869"/>
    </location>
</feature>
<feature type="compositionally biased region" description="Basic and acidic residues" evidence="1">
    <location>
        <begin position="175"/>
        <end position="184"/>
    </location>
</feature>
<feature type="compositionally biased region" description="Basic and acidic residues" evidence="1">
    <location>
        <begin position="552"/>
        <end position="561"/>
    </location>
</feature>
<dbReference type="InterPro" id="IPR036420">
    <property type="entry name" value="BRCT_dom_sf"/>
</dbReference>
<comment type="caution">
    <text evidence="3">The sequence shown here is derived from an EMBL/GenBank/DDBJ whole genome shotgun (WGS) entry which is preliminary data.</text>
</comment>
<feature type="domain" description="BRCT" evidence="2">
    <location>
        <begin position="870"/>
        <end position="979"/>
    </location>
</feature>
<feature type="compositionally biased region" description="Low complexity" evidence="1">
    <location>
        <begin position="526"/>
        <end position="539"/>
    </location>
</feature>
<accession>A0AAE0U7W3</accession>
<feature type="compositionally biased region" description="Polar residues" evidence="1">
    <location>
        <begin position="585"/>
        <end position="600"/>
    </location>
</feature>
<dbReference type="InterPro" id="IPR022047">
    <property type="entry name" value="Microcephalin-like"/>
</dbReference>
<dbReference type="CDD" id="cd17716">
    <property type="entry name" value="BRCT_microcephalin_rpt1"/>
    <property type="match status" value="1"/>
</dbReference>
<name>A0AAE0U7W3_9PEZI</name>
<dbReference type="Gene3D" id="3.40.50.10190">
    <property type="entry name" value="BRCT domain"/>
    <property type="match status" value="1"/>
</dbReference>
<dbReference type="PANTHER" id="PTHR14625">
    <property type="entry name" value="MICROCEPHALIN"/>
    <property type="match status" value="1"/>
</dbReference>
<dbReference type="Proteomes" id="UP001285441">
    <property type="component" value="Unassembled WGS sequence"/>
</dbReference>
<evidence type="ECO:0000313" key="3">
    <source>
        <dbReference type="EMBL" id="KAK3393714.1"/>
    </source>
</evidence>
<reference evidence="3" key="2">
    <citation type="submission" date="2023-06" db="EMBL/GenBank/DDBJ databases">
        <authorList>
            <consortium name="Lawrence Berkeley National Laboratory"/>
            <person name="Haridas S."/>
            <person name="Hensen N."/>
            <person name="Bonometti L."/>
            <person name="Westerberg I."/>
            <person name="Brannstrom I.O."/>
            <person name="Guillou S."/>
            <person name="Cros-Aarteil S."/>
            <person name="Calhoun S."/>
            <person name="Kuo A."/>
            <person name="Mondo S."/>
            <person name="Pangilinan J."/>
            <person name="Riley R."/>
            <person name="LaButti K."/>
            <person name="Andreopoulos B."/>
            <person name="Lipzen A."/>
            <person name="Chen C."/>
            <person name="Yanf M."/>
            <person name="Daum C."/>
            <person name="Ng V."/>
            <person name="Clum A."/>
            <person name="Steindorff A."/>
            <person name="Ohm R."/>
            <person name="Martin F."/>
            <person name="Silar P."/>
            <person name="Natvig D."/>
            <person name="Lalanne C."/>
            <person name="Gautier V."/>
            <person name="Ament-velasquez S.L."/>
            <person name="Kruys A."/>
            <person name="Hutchinson M.I."/>
            <person name="Powell A.J."/>
            <person name="Barry K."/>
            <person name="Miller A.N."/>
            <person name="Grigoriev I.V."/>
            <person name="Debuchy R."/>
            <person name="Gladieux P."/>
            <person name="Thoren M.H."/>
            <person name="Johannesson H."/>
        </authorList>
    </citation>
    <scope>NUCLEOTIDE SEQUENCE</scope>
    <source>
        <strain evidence="3">CBS 232.78</strain>
    </source>
</reference>
<dbReference type="GO" id="GO:0000278">
    <property type="term" value="P:mitotic cell cycle"/>
    <property type="evidence" value="ECO:0007669"/>
    <property type="project" value="TreeGrafter"/>
</dbReference>
<feature type="region of interest" description="Disordered" evidence="1">
    <location>
        <begin position="320"/>
        <end position="394"/>
    </location>
</feature>
<proteinExistence type="predicted"/>
<feature type="region of interest" description="Disordered" evidence="1">
    <location>
        <begin position="552"/>
        <end position="602"/>
    </location>
</feature>
<dbReference type="InterPro" id="IPR001357">
    <property type="entry name" value="BRCT_dom"/>
</dbReference>
<feature type="region of interest" description="Disordered" evidence="1">
    <location>
        <begin position="1"/>
        <end position="282"/>
    </location>
</feature>
<gene>
    <name evidence="3" type="ORF">B0H63DRAFT_25413</name>
</gene>
<organism evidence="3 4">
    <name type="scientific">Podospora didyma</name>
    <dbReference type="NCBI Taxonomy" id="330526"/>
    <lineage>
        <taxon>Eukaryota</taxon>
        <taxon>Fungi</taxon>
        <taxon>Dikarya</taxon>
        <taxon>Ascomycota</taxon>
        <taxon>Pezizomycotina</taxon>
        <taxon>Sordariomycetes</taxon>
        <taxon>Sordariomycetidae</taxon>
        <taxon>Sordariales</taxon>
        <taxon>Podosporaceae</taxon>
        <taxon>Podospora</taxon>
    </lineage>
</organism>
<evidence type="ECO:0000313" key="4">
    <source>
        <dbReference type="Proteomes" id="UP001285441"/>
    </source>
</evidence>
<reference evidence="3" key="1">
    <citation type="journal article" date="2023" name="Mol. Phylogenet. Evol.">
        <title>Genome-scale phylogeny and comparative genomics of the fungal order Sordariales.</title>
        <authorList>
            <person name="Hensen N."/>
            <person name="Bonometti L."/>
            <person name="Westerberg I."/>
            <person name="Brannstrom I.O."/>
            <person name="Guillou S."/>
            <person name="Cros-Aarteil S."/>
            <person name="Calhoun S."/>
            <person name="Haridas S."/>
            <person name="Kuo A."/>
            <person name="Mondo S."/>
            <person name="Pangilinan J."/>
            <person name="Riley R."/>
            <person name="LaButti K."/>
            <person name="Andreopoulos B."/>
            <person name="Lipzen A."/>
            <person name="Chen C."/>
            <person name="Yan M."/>
            <person name="Daum C."/>
            <person name="Ng V."/>
            <person name="Clum A."/>
            <person name="Steindorff A."/>
            <person name="Ohm R.A."/>
            <person name="Martin F."/>
            <person name="Silar P."/>
            <person name="Natvig D.O."/>
            <person name="Lalanne C."/>
            <person name="Gautier V."/>
            <person name="Ament-Velasquez S.L."/>
            <person name="Kruys A."/>
            <person name="Hutchinson M.I."/>
            <person name="Powell A.J."/>
            <person name="Barry K."/>
            <person name="Miller A.N."/>
            <person name="Grigoriev I.V."/>
            <person name="Debuchy R."/>
            <person name="Gladieux P."/>
            <person name="Hiltunen Thoren M."/>
            <person name="Johannesson H."/>
        </authorList>
    </citation>
    <scope>NUCLEOTIDE SEQUENCE</scope>
    <source>
        <strain evidence="3">CBS 232.78</strain>
    </source>
</reference>
<keyword evidence="4" id="KW-1185">Reference proteome</keyword>
<sequence>MEPQSPPKRITRARAAKAVEPATKTTKIVTAAAKAKATRSTSSTMSTANKRKTRPDDGDDSDHDDLDNVEPPPTSIMKPTRATRGRPKKTVEQPPPQQDSEQPPPPVKAARGRPKKVIEPPADEPAKPVRATRTRKITTEEAEMPAEPIKKTTRGRLPLTVAPKTAAKPALKKSVKFEEPEKENIAPAAGRKVTAKAPEPAPATTGLRGKPIRRPGTAGRATAARSTRSAPTVSDIKEDKPIPLSPKKINQLSMSRADSDDELAMDEKAPVRRLKKGPIKPPALGITKSAIDRPAAVTATGAEAADGNLVLAPPEPFISLGSPARRLPPSPFKNIIKSPPRRVEGVLGAPASQARTDDQTAQSPMKMSLLQSPAKRPPVVMGSAGGAQPTPLKMSFLSSPAKRIASPAKAAIPNLAPKATLLTTPLPTQYQYNAHDDDDMMDENGDDAIPDSPTRLRFPGRLSAVLPRHADPALASNMMSLPEDAEDEEDEDVQVTEVENVENAALSDAMAVADVHSEEEDQPVHSADISPPCSPPAAAITGRAMFGLREKDLDGYDHDATESETDEEEPASDFHVLPATPCPAVSSSKKANIRTPSVGRSTVKRVRMDDKFGFTPLADQLSGWTAGPSPLKTGAGQETLVPTSRAVPAVSEPSPMRNTFFEDAMSAAGPAEADLANEEEEKEMAADLDSPVLEDIPFSEEDVALVAEANEMSLMEPEEVEEMIYHEHQNSMDDSISEASQEYGDENENPIDPNLGPITPQRAAMAHREFHTVSKIPLKPADESSSQKIKKRSHSISRLPVQRPPMPRSASVISYSPMKQSSKSSSEEEDQENGEEERATSAPPPVTPSKSEAGSWSTMGTPARTPRRDLNPALLRGAVVFVDVHTTEGADASGIFVELLSQMGARCVKSWSWNPSSPPGKDGSAASKIGITHVVYKDGGKRTLEKVRESAGVVQCVGVSWVLDCERENQWLDEAPYYIDTSMMPRGGARRRKSMEPRAIANMNGMLVPTPVRNTNNGSHKQSSPRTPANGRRASALWVRTPENDEDADHEDDEEDAEEDRHNPEWTSMLTPVPKTPAPEAIARFAANLDLATPSAASEDDDDDCEDPLVRRNVLMTRTCPPKKPIMLGEGILGKEKDERVLMRLMAARRKSLQFAPKIGSPLARAWN</sequence>
<feature type="region of interest" description="Disordered" evidence="1">
    <location>
        <begin position="514"/>
        <end position="539"/>
    </location>
</feature>
<evidence type="ECO:0000256" key="1">
    <source>
        <dbReference type="SAM" id="MobiDB-lite"/>
    </source>
</evidence>
<dbReference type="PROSITE" id="PS50172">
    <property type="entry name" value="BRCT"/>
    <property type="match status" value="1"/>
</dbReference>
<feature type="compositionally biased region" description="Low complexity" evidence="1">
    <location>
        <begin position="214"/>
        <end position="232"/>
    </location>
</feature>
<dbReference type="AlphaFoldDB" id="A0AAE0U7W3"/>
<feature type="compositionally biased region" description="Low complexity" evidence="1">
    <location>
        <begin position="22"/>
        <end position="48"/>
    </location>
</feature>
<protein>
    <recommendedName>
        <fullName evidence="2">BRCT domain-containing protein</fullName>
    </recommendedName>
</protein>
<feature type="compositionally biased region" description="Acidic residues" evidence="1">
    <location>
        <begin position="1044"/>
        <end position="1058"/>
    </location>
</feature>
<feature type="compositionally biased region" description="Pro residues" evidence="1">
    <location>
        <begin position="93"/>
        <end position="107"/>
    </location>
</feature>
<feature type="region of interest" description="Disordered" evidence="1">
    <location>
        <begin position="430"/>
        <end position="453"/>
    </location>
</feature>